<name>A0A4R4K5U9_9BACT</name>
<comment type="caution">
    <text evidence="2">The sequence shown here is derived from an EMBL/GenBank/DDBJ whole genome shotgun (WGS) entry which is preliminary data.</text>
</comment>
<protein>
    <submittedName>
        <fullName evidence="2">Uncharacterized protein</fullName>
    </submittedName>
</protein>
<feature type="signal peptide" evidence="1">
    <location>
        <begin position="1"/>
        <end position="25"/>
    </location>
</feature>
<reference evidence="2 3" key="1">
    <citation type="submission" date="2019-02" db="EMBL/GenBank/DDBJ databases">
        <title>Arundinibacter roseus gen. nov., sp. nov., a new member of the family Cytophagaceae.</title>
        <authorList>
            <person name="Szuroczki S."/>
            <person name="Khayer B."/>
            <person name="Sproer C."/>
            <person name="Toumi M."/>
            <person name="Szabo A."/>
            <person name="Felfoldi T."/>
            <person name="Schumann P."/>
            <person name="Toth E."/>
        </authorList>
    </citation>
    <scope>NUCLEOTIDE SEQUENCE [LARGE SCALE GENOMIC DNA]</scope>
    <source>
        <strain evidence="2 3">DMA-k-7a</strain>
    </source>
</reference>
<gene>
    <name evidence="2" type="ORF">EZE20_19210</name>
</gene>
<keyword evidence="3" id="KW-1185">Reference proteome</keyword>
<proteinExistence type="predicted"/>
<organism evidence="2 3">
    <name type="scientific">Arundinibacter roseus</name>
    <dbReference type="NCBI Taxonomy" id="2070510"/>
    <lineage>
        <taxon>Bacteria</taxon>
        <taxon>Pseudomonadati</taxon>
        <taxon>Bacteroidota</taxon>
        <taxon>Cytophagia</taxon>
        <taxon>Cytophagales</taxon>
        <taxon>Spirosomataceae</taxon>
        <taxon>Arundinibacter</taxon>
    </lineage>
</organism>
<dbReference type="EMBL" id="SMJU01000013">
    <property type="protein sequence ID" value="TDB61871.1"/>
    <property type="molecule type" value="Genomic_DNA"/>
</dbReference>
<sequence>MPLYLRILSLLISSLFLTCTAPPQATQLSEKKAVEVLLRIRDIAGQTQEDIATILGHQQWLDPEKAEQSACPTCQKYTYQDGFVDIVYSNDAADRITISPPAGYKGTDVPALLGLPEMSPDSLGNGILLWTKYPGILNIQAAVRPDEALISITVRVLTPY</sequence>
<keyword evidence="1" id="KW-0732">Signal</keyword>
<dbReference type="Proteomes" id="UP000295706">
    <property type="component" value="Unassembled WGS sequence"/>
</dbReference>
<dbReference type="AlphaFoldDB" id="A0A4R4K5U9"/>
<accession>A0A4R4K5U9</accession>
<evidence type="ECO:0000313" key="2">
    <source>
        <dbReference type="EMBL" id="TDB61871.1"/>
    </source>
</evidence>
<feature type="chain" id="PRO_5020611253" evidence="1">
    <location>
        <begin position="26"/>
        <end position="160"/>
    </location>
</feature>
<evidence type="ECO:0000256" key="1">
    <source>
        <dbReference type="SAM" id="SignalP"/>
    </source>
</evidence>
<evidence type="ECO:0000313" key="3">
    <source>
        <dbReference type="Proteomes" id="UP000295706"/>
    </source>
</evidence>
<dbReference type="OrthoDB" id="9182060at2"/>
<dbReference type="RefSeq" id="WP_132120714.1">
    <property type="nucleotide sequence ID" value="NZ_SMJU01000013.1"/>
</dbReference>